<evidence type="ECO:0000313" key="2">
    <source>
        <dbReference type="Proteomes" id="UP000216752"/>
    </source>
</evidence>
<protein>
    <recommendedName>
        <fullName evidence="3">Transposase</fullName>
    </recommendedName>
</protein>
<organism evidence="1 2">
    <name type="scientific">Sporomusa silvacetica DSM 10669</name>
    <dbReference type="NCBI Taxonomy" id="1123289"/>
    <lineage>
        <taxon>Bacteria</taxon>
        <taxon>Bacillati</taxon>
        <taxon>Bacillota</taxon>
        <taxon>Negativicutes</taxon>
        <taxon>Selenomonadales</taxon>
        <taxon>Sporomusaceae</taxon>
        <taxon>Sporomusa</taxon>
    </lineage>
</organism>
<sequence length="90" mass="10431">MHMGEGQGRREELGKQRRRTFRCIGDGMYRKYSSELERPSPARETVRRKHISQTVKLLFCRKGVRGVHITDNAMDNKTIAREGTLLHSGF</sequence>
<accession>A0ABZ3ILJ9</accession>
<name>A0ABZ3ILJ9_9FIRM</name>
<gene>
    <name evidence="1" type="ORF">SPSIL_026980</name>
</gene>
<evidence type="ECO:0008006" key="3">
    <source>
        <dbReference type="Google" id="ProtNLM"/>
    </source>
</evidence>
<dbReference type="EMBL" id="CP155573">
    <property type="protein sequence ID" value="XFO66544.1"/>
    <property type="molecule type" value="Genomic_DNA"/>
</dbReference>
<reference evidence="1" key="1">
    <citation type="submission" date="2024-05" db="EMBL/GenBank/DDBJ databases">
        <title>Isolation and characterization of Sporomusa carbonis sp. nov., a carboxydotrophic hydrogenogen in the genus of Sporomusa isolated from a charcoal burning pile.</title>
        <authorList>
            <person name="Boeer T."/>
            <person name="Rosenbaum F."/>
            <person name="Eysell L."/>
            <person name="Mueller V."/>
            <person name="Daniel R."/>
            <person name="Poehlein A."/>
        </authorList>
    </citation>
    <scope>NUCLEOTIDE SEQUENCE [LARGE SCALE GENOMIC DNA]</scope>
    <source>
        <strain evidence="1">DSM 10669</strain>
    </source>
</reference>
<dbReference type="Proteomes" id="UP000216752">
    <property type="component" value="Chromosome"/>
</dbReference>
<proteinExistence type="predicted"/>
<keyword evidence="2" id="KW-1185">Reference proteome</keyword>
<evidence type="ECO:0000313" key="1">
    <source>
        <dbReference type="EMBL" id="XFO66544.1"/>
    </source>
</evidence>